<evidence type="ECO:0000313" key="14">
    <source>
        <dbReference type="Proteomes" id="UP000580568"/>
    </source>
</evidence>
<dbReference type="GO" id="GO:0005524">
    <property type="term" value="F:ATP binding"/>
    <property type="evidence" value="ECO:0007669"/>
    <property type="project" value="UniProtKB-UniRule"/>
</dbReference>
<keyword evidence="8 9" id="KW-0066">ATP synthesis</keyword>
<evidence type="ECO:0000256" key="4">
    <source>
        <dbReference type="ARBA" id="ARBA00022475"/>
    </source>
</evidence>
<dbReference type="GO" id="GO:0045259">
    <property type="term" value="C:proton-transporting ATP synthase complex"/>
    <property type="evidence" value="ECO:0007669"/>
    <property type="project" value="UniProtKB-KW"/>
</dbReference>
<dbReference type="EMBL" id="BLZR01000001">
    <property type="protein sequence ID" value="GFP77337.1"/>
    <property type="molecule type" value="Genomic_DNA"/>
</dbReference>
<dbReference type="InterPro" id="IPR001469">
    <property type="entry name" value="ATP_synth_F1_dsu/esu"/>
</dbReference>
<dbReference type="AlphaFoldDB" id="A0A6V8SJG1"/>
<dbReference type="Gene3D" id="1.20.5.440">
    <property type="entry name" value="ATP synthase delta/epsilon subunit, C-terminal domain"/>
    <property type="match status" value="1"/>
</dbReference>
<dbReference type="Pfam" id="PF02823">
    <property type="entry name" value="ATP-synt_DE_N"/>
    <property type="match status" value="1"/>
</dbReference>
<evidence type="ECO:0000256" key="10">
    <source>
        <dbReference type="RuleBase" id="RU003656"/>
    </source>
</evidence>
<dbReference type="HAMAP" id="MF_00530">
    <property type="entry name" value="ATP_synth_epsil_bac"/>
    <property type="match status" value="1"/>
</dbReference>
<evidence type="ECO:0000313" key="13">
    <source>
        <dbReference type="EMBL" id="GFP77337.1"/>
    </source>
</evidence>
<evidence type="ECO:0000256" key="5">
    <source>
        <dbReference type="ARBA" id="ARBA00023065"/>
    </source>
</evidence>
<dbReference type="SUPFAM" id="SSF51344">
    <property type="entry name" value="Epsilon subunit of F1F0-ATP synthase N-terminal domain"/>
    <property type="match status" value="1"/>
</dbReference>
<feature type="domain" description="ATP synthase F1 complex delta/epsilon subunit N-terminal" evidence="12">
    <location>
        <begin position="4"/>
        <end position="83"/>
    </location>
</feature>
<comment type="subcellular location">
    <subcellularLocation>
        <location evidence="1 9">Cell membrane</location>
        <topology evidence="1 9">Peripheral membrane protein</topology>
    </subcellularLocation>
</comment>
<dbReference type="NCBIfam" id="TIGR01216">
    <property type="entry name" value="ATP_synt_epsi"/>
    <property type="match status" value="1"/>
</dbReference>
<comment type="caution">
    <text evidence="13">The sequence shown here is derived from an EMBL/GenBank/DDBJ whole genome shotgun (WGS) entry which is preliminary data.</text>
</comment>
<keyword evidence="5 9" id="KW-0406">Ion transport</keyword>
<dbReference type="GO" id="GO:0046933">
    <property type="term" value="F:proton-transporting ATP synthase activity, rotational mechanism"/>
    <property type="evidence" value="ECO:0007669"/>
    <property type="project" value="UniProtKB-UniRule"/>
</dbReference>
<feature type="domain" description="ATP synthase epsilon subunit C-terminal" evidence="11">
    <location>
        <begin position="87"/>
        <end position="130"/>
    </location>
</feature>
<keyword evidence="6 9" id="KW-0472">Membrane</keyword>
<evidence type="ECO:0000256" key="3">
    <source>
        <dbReference type="ARBA" id="ARBA00022448"/>
    </source>
</evidence>
<dbReference type="SUPFAM" id="SSF46604">
    <property type="entry name" value="Epsilon subunit of F1F0-ATP synthase C-terminal domain"/>
    <property type="match status" value="1"/>
</dbReference>
<evidence type="ECO:0000256" key="6">
    <source>
        <dbReference type="ARBA" id="ARBA00023136"/>
    </source>
</evidence>
<reference evidence="13 14" key="1">
    <citation type="submission" date="2020-07" db="EMBL/GenBank/DDBJ databases">
        <title>A new beta-1,3-glucan-decomposing anaerobic bacterium isolated from anoxic soil subjected to biological soil disinfestation.</title>
        <authorList>
            <person name="Ueki A."/>
            <person name="Tonouchi A."/>
        </authorList>
    </citation>
    <scope>NUCLEOTIDE SEQUENCE [LARGE SCALE GENOMIC DNA]</scope>
    <source>
        <strain evidence="13 14">TW1</strain>
    </source>
</reference>
<dbReference type="Proteomes" id="UP000580568">
    <property type="component" value="Unassembled WGS sequence"/>
</dbReference>
<dbReference type="PANTHER" id="PTHR13822:SF10">
    <property type="entry name" value="ATP SYNTHASE EPSILON CHAIN, CHLOROPLASTIC"/>
    <property type="match status" value="1"/>
</dbReference>
<keyword evidence="4 9" id="KW-1003">Cell membrane</keyword>
<comment type="function">
    <text evidence="9">Produces ATP from ADP in the presence of a proton gradient across the membrane.</text>
</comment>
<protein>
    <recommendedName>
        <fullName evidence="9">ATP synthase epsilon chain</fullName>
    </recommendedName>
    <alternativeName>
        <fullName evidence="9">ATP synthase F1 sector epsilon subunit</fullName>
    </alternativeName>
    <alternativeName>
        <fullName evidence="9">F-ATPase epsilon subunit</fullName>
    </alternativeName>
</protein>
<evidence type="ECO:0000256" key="9">
    <source>
        <dbReference type="HAMAP-Rule" id="MF_00530"/>
    </source>
</evidence>
<dbReference type="CDD" id="cd12152">
    <property type="entry name" value="F1-ATPase_delta"/>
    <property type="match status" value="1"/>
</dbReference>
<evidence type="ECO:0000256" key="8">
    <source>
        <dbReference type="ARBA" id="ARBA00023310"/>
    </source>
</evidence>
<dbReference type="InterPro" id="IPR036771">
    <property type="entry name" value="ATPsynth_dsu/esu_N"/>
</dbReference>
<dbReference type="InterPro" id="IPR020546">
    <property type="entry name" value="ATP_synth_F1_dsu/esu_N"/>
</dbReference>
<keyword evidence="7 9" id="KW-0139">CF(1)</keyword>
<keyword evidence="3 9" id="KW-0813">Transport</keyword>
<gene>
    <name evidence="9" type="primary">atpC</name>
    <name evidence="13" type="ORF">bsdtw1_03464</name>
</gene>
<comment type="subunit">
    <text evidence="9 10">F-type ATPases have 2 components, CF(1) - the catalytic core - and CF(0) - the membrane proton channel. CF(1) has five subunits: alpha(3), beta(3), gamma(1), delta(1), epsilon(1). CF(0) has three main subunits: a, b and c.</text>
</comment>
<proteinExistence type="inferred from homology"/>
<dbReference type="InterPro" id="IPR020547">
    <property type="entry name" value="ATP_synth_F1_esu_C"/>
</dbReference>
<keyword evidence="14" id="KW-1185">Reference proteome</keyword>
<dbReference type="InterPro" id="IPR036794">
    <property type="entry name" value="ATP_F1_dsu/esu_C_sf"/>
</dbReference>
<sequence length="131" mass="14752">MNTFNLHLITPNREIFSGDVIKILSKNSDGEFEVYANHIAYITNTVPTVTKFVDANNKEYSVVTSTGIVQFKDNELIFACDSAEWPEEIDAARAQQAKERAEKRLQGSVDVDVYRAKVALARAMARLQIKK</sequence>
<name>A0A6V8SJG1_9CLOT</name>
<evidence type="ECO:0000256" key="2">
    <source>
        <dbReference type="ARBA" id="ARBA00005712"/>
    </source>
</evidence>
<dbReference type="PANTHER" id="PTHR13822">
    <property type="entry name" value="ATP SYNTHASE DELTA/EPSILON CHAIN"/>
    <property type="match status" value="1"/>
</dbReference>
<organism evidence="13 14">
    <name type="scientific">Clostridium fungisolvens</name>
    <dbReference type="NCBI Taxonomy" id="1604897"/>
    <lineage>
        <taxon>Bacteria</taxon>
        <taxon>Bacillati</taxon>
        <taxon>Bacillota</taxon>
        <taxon>Clostridia</taxon>
        <taxon>Eubacteriales</taxon>
        <taxon>Clostridiaceae</taxon>
        <taxon>Clostridium</taxon>
    </lineage>
</organism>
<evidence type="ECO:0000259" key="12">
    <source>
        <dbReference type="Pfam" id="PF02823"/>
    </source>
</evidence>
<dbReference type="Gene3D" id="2.60.15.10">
    <property type="entry name" value="F0F1 ATP synthase delta/epsilon subunit, N-terminal"/>
    <property type="match status" value="1"/>
</dbReference>
<keyword evidence="9" id="KW-0375">Hydrogen ion transport</keyword>
<evidence type="ECO:0000256" key="1">
    <source>
        <dbReference type="ARBA" id="ARBA00004202"/>
    </source>
</evidence>
<dbReference type="GO" id="GO:0005886">
    <property type="term" value="C:plasma membrane"/>
    <property type="evidence" value="ECO:0007669"/>
    <property type="project" value="UniProtKB-SubCell"/>
</dbReference>
<evidence type="ECO:0000259" key="11">
    <source>
        <dbReference type="Pfam" id="PF00401"/>
    </source>
</evidence>
<dbReference type="Pfam" id="PF00401">
    <property type="entry name" value="ATP-synt_DE"/>
    <property type="match status" value="1"/>
</dbReference>
<evidence type="ECO:0000256" key="7">
    <source>
        <dbReference type="ARBA" id="ARBA00023196"/>
    </source>
</evidence>
<dbReference type="RefSeq" id="WP_183278718.1">
    <property type="nucleotide sequence ID" value="NZ_BLZR01000001.1"/>
</dbReference>
<comment type="similarity">
    <text evidence="2 9 10">Belongs to the ATPase epsilon chain family.</text>
</comment>
<accession>A0A6V8SJG1</accession>